<comment type="similarity">
    <text evidence="1">Belongs to the multi antimicrobial extrusion (MATE) (TC 2.A.66.1) family.</text>
</comment>
<dbReference type="InterPro" id="IPR002528">
    <property type="entry name" value="MATE_fam"/>
</dbReference>
<reference evidence="4" key="1">
    <citation type="journal article" date="2020" name="Nat. Commun.">
        <title>Genome sequence of the cluster root forming white lupin.</title>
        <authorList>
            <person name="Hufnagel B."/>
            <person name="Marques A."/>
            <person name="Soriano A."/>
            <person name="Marques L."/>
            <person name="Divol F."/>
            <person name="Doumas P."/>
            <person name="Sallet E."/>
            <person name="Mancinotti D."/>
            <person name="Carrere S."/>
            <person name="Marande W."/>
            <person name="Arribat S."/>
            <person name="Keller J."/>
            <person name="Huneau C."/>
            <person name="Blein T."/>
            <person name="Aime D."/>
            <person name="Laguerre M."/>
            <person name="Taylor J."/>
            <person name="Schubert V."/>
            <person name="Nelson M."/>
            <person name="Geu-Flores F."/>
            <person name="Crespi M."/>
            <person name="Gallardo-Guerrero K."/>
            <person name="Delaux P.-M."/>
            <person name="Salse J."/>
            <person name="Berges H."/>
            <person name="Guyot R."/>
            <person name="Gouzy J."/>
            <person name="Peret B."/>
        </authorList>
    </citation>
    <scope>NUCLEOTIDE SEQUENCE [LARGE SCALE GENOMIC DNA]</scope>
    <source>
        <strain evidence="4">cv. Amiga</strain>
    </source>
</reference>
<keyword evidence="2" id="KW-0472">Membrane</keyword>
<protein>
    <submittedName>
        <fullName evidence="3">Putative multi antimicrobial extrusion protein</fullName>
    </submittedName>
</protein>
<dbReference type="GO" id="GO:0042910">
    <property type="term" value="F:xenobiotic transmembrane transporter activity"/>
    <property type="evidence" value="ECO:0007669"/>
    <property type="project" value="InterPro"/>
</dbReference>
<feature type="transmembrane region" description="Helical" evidence="2">
    <location>
        <begin position="98"/>
        <end position="117"/>
    </location>
</feature>
<name>A0A6A4QZR2_LUPAL</name>
<sequence>MSLAVLEACVVSGTLLACRHIFGYVFSNEKEVVDYVTLLAPLICLTVTLDSIQGVLSGIARGCGWQDLGVYVNLGAFYLLGIPAAATLAFWFKLRGKGLWIGIQVGSVVQTLLLSIITSRINWEKHVWPLTLLY</sequence>
<dbReference type="GO" id="GO:0016020">
    <property type="term" value="C:membrane"/>
    <property type="evidence" value="ECO:0007669"/>
    <property type="project" value="InterPro"/>
</dbReference>
<dbReference type="EMBL" id="WOCE01000002">
    <property type="protein sequence ID" value="KAE9618716.1"/>
    <property type="molecule type" value="Genomic_DNA"/>
</dbReference>
<dbReference type="OrthoDB" id="2126698at2759"/>
<feature type="transmembrane region" description="Helical" evidence="2">
    <location>
        <begin position="35"/>
        <end position="56"/>
    </location>
</feature>
<accession>A0A6A4QZR2</accession>
<dbReference type="Proteomes" id="UP000447434">
    <property type="component" value="Chromosome 2"/>
</dbReference>
<dbReference type="AlphaFoldDB" id="A0A6A4QZR2"/>
<evidence type="ECO:0000256" key="2">
    <source>
        <dbReference type="SAM" id="Phobius"/>
    </source>
</evidence>
<keyword evidence="4" id="KW-1185">Reference proteome</keyword>
<keyword evidence="2" id="KW-1133">Transmembrane helix</keyword>
<feature type="transmembrane region" description="Helical" evidence="2">
    <location>
        <begin position="68"/>
        <end position="92"/>
    </location>
</feature>
<organism evidence="3 4">
    <name type="scientific">Lupinus albus</name>
    <name type="common">White lupine</name>
    <name type="synonym">Lupinus termis</name>
    <dbReference type="NCBI Taxonomy" id="3870"/>
    <lineage>
        <taxon>Eukaryota</taxon>
        <taxon>Viridiplantae</taxon>
        <taxon>Streptophyta</taxon>
        <taxon>Embryophyta</taxon>
        <taxon>Tracheophyta</taxon>
        <taxon>Spermatophyta</taxon>
        <taxon>Magnoliopsida</taxon>
        <taxon>eudicotyledons</taxon>
        <taxon>Gunneridae</taxon>
        <taxon>Pentapetalae</taxon>
        <taxon>rosids</taxon>
        <taxon>fabids</taxon>
        <taxon>Fabales</taxon>
        <taxon>Fabaceae</taxon>
        <taxon>Papilionoideae</taxon>
        <taxon>50 kb inversion clade</taxon>
        <taxon>genistoids sensu lato</taxon>
        <taxon>core genistoids</taxon>
        <taxon>Genisteae</taxon>
        <taxon>Lupinus</taxon>
    </lineage>
</organism>
<evidence type="ECO:0000313" key="3">
    <source>
        <dbReference type="EMBL" id="KAE9618716.1"/>
    </source>
</evidence>
<gene>
    <name evidence="3" type="ORF">Lalb_Chr02g0145621</name>
</gene>
<proteinExistence type="inferred from homology"/>
<evidence type="ECO:0000256" key="1">
    <source>
        <dbReference type="ARBA" id="ARBA00010199"/>
    </source>
</evidence>
<dbReference type="Pfam" id="PF01554">
    <property type="entry name" value="MatE"/>
    <property type="match status" value="1"/>
</dbReference>
<comment type="caution">
    <text evidence="3">The sequence shown here is derived from an EMBL/GenBank/DDBJ whole genome shotgun (WGS) entry which is preliminary data.</text>
</comment>
<keyword evidence="2" id="KW-0812">Transmembrane</keyword>
<evidence type="ECO:0000313" key="4">
    <source>
        <dbReference type="Proteomes" id="UP000447434"/>
    </source>
</evidence>
<dbReference type="GO" id="GO:0015297">
    <property type="term" value="F:antiporter activity"/>
    <property type="evidence" value="ECO:0007669"/>
    <property type="project" value="InterPro"/>
</dbReference>
<dbReference type="PANTHER" id="PTHR11206">
    <property type="entry name" value="MULTIDRUG RESISTANCE PROTEIN"/>
    <property type="match status" value="1"/>
</dbReference>